<feature type="signal peptide" evidence="2">
    <location>
        <begin position="1"/>
        <end position="24"/>
    </location>
</feature>
<dbReference type="AlphaFoldDB" id="A0A1M4YK53"/>
<feature type="compositionally biased region" description="Polar residues" evidence="1">
    <location>
        <begin position="584"/>
        <end position="594"/>
    </location>
</feature>
<protein>
    <submittedName>
        <fullName evidence="3">Ig-like domain (Group 3)</fullName>
    </submittedName>
</protein>
<dbReference type="Gene3D" id="2.60.40.10">
    <property type="entry name" value="Immunoglobulins"/>
    <property type="match status" value="3"/>
</dbReference>
<evidence type="ECO:0000256" key="2">
    <source>
        <dbReference type="SAM" id="SignalP"/>
    </source>
</evidence>
<dbReference type="Proteomes" id="UP000242857">
    <property type="component" value="Unassembled WGS sequence"/>
</dbReference>
<dbReference type="InterPro" id="IPR013783">
    <property type="entry name" value="Ig-like_fold"/>
</dbReference>
<reference evidence="4" key="1">
    <citation type="submission" date="2016-11" db="EMBL/GenBank/DDBJ databases">
        <authorList>
            <person name="Varghese N."/>
            <person name="Submissions S."/>
        </authorList>
    </citation>
    <scope>NUCLEOTIDE SEQUENCE [LARGE SCALE GENOMIC DNA]</scope>
    <source>
        <strain evidence="4">DSM 14834</strain>
    </source>
</reference>
<gene>
    <name evidence="3" type="ORF">SAMN02745204_01704</name>
</gene>
<dbReference type="Gene3D" id="3.20.20.140">
    <property type="entry name" value="Metal-dependent hydrolases"/>
    <property type="match status" value="1"/>
</dbReference>
<dbReference type="InterPro" id="IPR016195">
    <property type="entry name" value="Pol/histidinol_Pase-like"/>
</dbReference>
<feature type="chain" id="PRO_5012906139" evidence="2">
    <location>
        <begin position="25"/>
        <end position="918"/>
    </location>
</feature>
<keyword evidence="2" id="KW-0732">Signal</keyword>
<evidence type="ECO:0000313" key="3">
    <source>
        <dbReference type="EMBL" id="SHF06110.1"/>
    </source>
</evidence>
<dbReference type="OrthoDB" id="9801679at2"/>
<dbReference type="EMBL" id="FQUK01000028">
    <property type="protein sequence ID" value="SHF06110.1"/>
    <property type="molecule type" value="Genomic_DNA"/>
</dbReference>
<dbReference type="SUPFAM" id="SSF89550">
    <property type="entry name" value="PHP domain-like"/>
    <property type="match status" value="1"/>
</dbReference>
<proteinExistence type="predicted"/>
<name>A0A1M4YK53_9GAMM</name>
<evidence type="ECO:0000313" key="4">
    <source>
        <dbReference type="Proteomes" id="UP000242857"/>
    </source>
</evidence>
<accession>A0A1M4YK53</accession>
<sequence length="918" mass="95677">MHLSHWRRLGLVGALALLCSVVAATDIRLPDHYEFDATLAVPFQARAGQFPIRIDFDYPGAGAHTQAGWKVEVLSPAGGVVFEDVGIATLQQGRGSAVGRWNGLGTGGRRLPAGYYTVRLRAVPMVALAGDAALTVRQRVDKALALFADEVVEQRLDVMLGQVPRARLTPMRPLPTGAVSAAAIGAAPARQTLVAATGGLPYTIYYGNLHSQTNHSDGGTPVASCGGAEVPQAGTYGPADAYAMMQTQAGGDFLLTSEHNHMYDGSTGTNTSASPSTANALFSSGLTAAASYRSAHPQFLALYGTEWGVISNGGHLNILNPDGLANWGYNSSNQLIGTVATVKSDYAGLYAVMKARGWLGQFNHPASSGQFQINGVALAYDANGADVMVLAEVLNSSAFSTNTSMTESGRSSYEAAWNTLLEAGYRLAPASNQGNHCANWGLSFTNRTGVLLPSGTALTPAAFFDALRARRAFATEDRTAQLVLTANGHVMGEVFSNTGPLTLQALYASTSGQSVQRVQFFEGVPGRNGTVTQLAEGSASYTFTPTPGKHFYYVKVTQADGLRLWSAPVWVDQSGSPPADTVPPSVTASETGSSGTITLSATASDNVGVSKVEFLIDGVLVGTDTTAPYALTYDSTALSNGSHTLVARAYDAAGNVGTSAAVTFSVSNTAADTTPPTVNASETGSSGTITLSATASDNVGVSKVEFLVDGVLKGTVFTPPYTLALNSTTLSDGSHTLVARAYDAAGNVGTSSAVAFTISNASAAVERIVNGGFEAGSSSWTASTGVITSDSTYPAKAGSWKAWLDGYGSSHTDSLYQTLSIPSGITRATLSFWLRVDSSETTTTTAYDTLKVQLRDSAGNVLTTLATYSNLNKGSSYVQRSFDVTAWKGRTVRVYFLGVEDASNATSFLIDEVSLKTQ</sequence>
<evidence type="ECO:0000256" key="1">
    <source>
        <dbReference type="SAM" id="MobiDB-lite"/>
    </source>
</evidence>
<keyword evidence="4" id="KW-1185">Reference proteome</keyword>
<dbReference type="Gene3D" id="2.60.120.260">
    <property type="entry name" value="Galactose-binding domain-like"/>
    <property type="match status" value="1"/>
</dbReference>
<dbReference type="STRING" id="213588.SAMN02745204_01704"/>
<dbReference type="RefSeq" id="WP_072756165.1">
    <property type="nucleotide sequence ID" value="NZ_FQUK01000028.1"/>
</dbReference>
<feature type="region of interest" description="Disordered" evidence="1">
    <location>
        <begin position="575"/>
        <end position="594"/>
    </location>
</feature>
<organism evidence="3 4">
    <name type="scientific">Thermomonas hydrothermalis</name>
    <dbReference type="NCBI Taxonomy" id="213588"/>
    <lineage>
        <taxon>Bacteria</taxon>
        <taxon>Pseudomonadati</taxon>
        <taxon>Pseudomonadota</taxon>
        <taxon>Gammaproteobacteria</taxon>
        <taxon>Lysobacterales</taxon>
        <taxon>Lysobacteraceae</taxon>
        <taxon>Thermomonas</taxon>
    </lineage>
</organism>
<dbReference type="Pfam" id="PF17957">
    <property type="entry name" value="Big_7"/>
    <property type="match status" value="2"/>
</dbReference>